<reference evidence="4 5" key="1">
    <citation type="submission" date="2019-02" db="EMBL/GenBank/DDBJ databases">
        <title>Deep-cultivation of Planctomycetes and their phenomic and genomic characterization uncovers novel biology.</title>
        <authorList>
            <person name="Wiegand S."/>
            <person name="Jogler M."/>
            <person name="Boedeker C."/>
            <person name="Pinto D."/>
            <person name="Vollmers J."/>
            <person name="Rivas-Marin E."/>
            <person name="Kohn T."/>
            <person name="Peeters S.H."/>
            <person name="Heuer A."/>
            <person name="Rast P."/>
            <person name="Oberbeckmann S."/>
            <person name="Bunk B."/>
            <person name="Jeske O."/>
            <person name="Meyerdierks A."/>
            <person name="Storesund J.E."/>
            <person name="Kallscheuer N."/>
            <person name="Luecker S."/>
            <person name="Lage O.M."/>
            <person name="Pohl T."/>
            <person name="Merkel B.J."/>
            <person name="Hornburger P."/>
            <person name="Mueller R.-W."/>
            <person name="Bruemmer F."/>
            <person name="Labrenz M."/>
            <person name="Spormann A.M."/>
            <person name="Op den Camp H."/>
            <person name="Overmann J."/>
            <person name="Amann R."/>
            <person name="Jetten M.S.M."/>
            <person name="Mascher T."/>
            <person name="Medema M.H."/>
            <person name="Devos D.P."/>
            <person name="Kaster A.-K."/>
            <person name="Ovreas L."/>
            <person name="Rohde M."/>
            <person name="Galperin M.Y."/>
            <person name="Jogler C."/>
        </authorList>
    </citation>
    <scope>NUCLEOTIDE SEQUENCE [LARGE SCALE GENOMIC DNA]</scope>
    <source>
        <strain evidence="4 5">Mal52</strain>
    </source>
</reference>
<evidence type="ECO:0000256" key="1">
    <source>
        <dbReference type="ARBA" id="ARBA00008791"/>
    </source>
</evidence>
<proteinExistence type="inferred from homology"/>
<dbReference type="InterPro" id="IPR006015">
    <property type="entry name" value="Universal_stress_UspA"/>
</dbReference>
<protein>
    <recommendedName>
        <fullName evidence="2">Universal stress protein</fullName>
    </recommendedName>
</protein>
<dbReference type="PANTHER" id="PTHR46268">
    <property type="entry name" value="STRESS RESPONSE PROTEIN NHAX"/>
    <property type="match status" value="1"/>
</dbReference>
<dbReference type="Pfam" id="PF00582">
    <property type="entry name" value="Usp"/>
    <property type="match status" value="1"/>
</dbReference>
<dbReference type="Gene3D" id="3.40.50.620">
    <property type="entry name" value="HUPs"/>
    <property type="match status" value="1"/>
</dbReference>
<name>A0A517ZVX8_9PLAN</name>
<gene>
    <name evidence="4" type="ORF">Mal52_51660</name>
</gene>
<evidence type="ECO:0000313" key="5">
    <source>
        <dbReference type="Proteomes" id="UP000319383"/>
    </source>
</evidence>
<dbReference type="CDD" id="cd00293">
    <property type="entry name" value="USP-like"/>
    <property type="match status" value="1"/>
</dbReference>
<dbReference type="InterPro" id="IPR014729">
    <property type="entry name" value="Rossmann-like_a/b/a_fold"/>
</dbReference>
<dbReference type="PRINTS" id="PR01438">
    <property type="entry name" value="UNVRSLSTRESS"/>
</dbReference>
<keyword evidence="2" id="KW-0963">Cytoplasm</keyword>
<comment type="similarity">
    <text evidence="1 2">Belongs to the universal stress protein A family.</text>
</comment>
<sequence>MIQLKNILLPTDFSEPGLEAANYAVEMAERFGATLHLLHVIVDPVIYLPMFESYPMPSKAEFEQYAQERMEGWLTDDDKKRCNAQLHWVHGTPFVEIINFARENEIDLIVMGTHGHGAIAHMLTSSEAEKVVRKAPCPVLTVRPEGHQFVHP</sequence>
<dbReference type="SUPFAM" id="SSF52402">
    <property type="entry name" value="Adenine nucleotide alpha hydrolases-like"/>
    <property type="match status" value="1"/>
</dbReference>
<dbReference type="KEGG" id="sdyn:Mal52_51660"/>
<dbReference type="AlphaFoldDB" id="A0A517ZVX8"/>
<feature type="domain" description="UspA" evidence="3">
    <location>
        <begin position="5"/>
        <end position="143"/>
    </location>
</feature>
<dbReference type="RefSeq" id="WP_145379137.1">
    <property type="nucleotide sequence ID" value="NZ_CAXBED010000036.1"/>
</dbReference>
<evidence type="ECO:0000259" key="3">
    <source>
        <dbReference type="Pfam" id="PF00582"/>
    </source>
</evidence>
<keyword evidence="5" id="KW-1185">Reference proteome</keyword>
<dbReference type="InterPro" id="IPR006016">
    <property type="entry name" value="UspA"/>
</dbReference>
<comment type="subcellular location">
    <subcellularLocation>
        <location evidence="2">Cytoplasm</location>
    </subcellularLocation>
</comment>
<dbReference type="PANTHER" id="PTHR46268:SF22">
    <property type="entry name" value="SENSOR PROTEIN KDPD-RELATED"/>
    <property type="match status" value="1"/>
</dbReference>
<accession>A0A517ZVX8</accession>
<evidence type="ECO:0000313" key="4">
    <source>
        <dbReference type="EMBL" id="QDU46644.1"/>
    </source>
</evidence>
<dbReference type="Proteomes" id="UP000319383">
    <property type="component" value="Chromosome"/>
</dbReference>
<dbReference type="EMBL" id="CP036276">
    <property type="protein sequence ID" value="QDU46644.1"/>
    <property type="molecule type" value="Genomic_DNA"/>
</dbReference>
<dbReference type="PIRSF" id="PIRSF006276">
    <property type="entry name" value="UspA"/>
    <property type="match status" value="1"/>
</dbReference>
<evidence type="ECO:0000256" key="2">
    <source>
        <dbReference type="PIRNR" id="PIRNR006276"/>
    </source>
</evidence>
<organism evidence="4 5">
    <name type="scientific">Symmachiella dynata</name>
    <dbReference type="NCBI Taxonomy" id="2527995"/>
    <lineage>
        <taxon>Bacteria</taxon>
        <taxon>Pseudomonadati</taxon>
        <taxon>Planctomycetota</taxon>
        <taxon>Planctomycetia</taxon>
        <taxon>Planctomycetales</taxon>
        <taxon>Planctomycetaceae</taxon>
        <taxon>Symmachiella</taxon>
    </lineage>
</organism>
<dbReference type="GO" id="GO:0005737">
    <property type="term" value="C:cytoplasm"/>
    <property type="evidence" value="ECO:0007669"/>
    <property type="project" value="UniProtKB-SubCell"/>
</dbReference>